<feature type="coiled-coil region" evidence="24">
    <location>
        <begin position="356"/>
        <end position="386"/>
    </location>
</feature>
<evidence type="ECO:0000259" key="27">
    <source>
        <dbReference type="PROSITE" id="PS50110"/>
    </source>
</evidence>
<dbReference type="SMART" id="SM00065">
    <property type="entry name" value="GAF"/>
    <property type="match status" value="1"/>
</dbReference>
<dbReference type="GO" id="GO:0046872">
    <property type="term" value="F:metal ion binding"/>
    <property type="evidence" value="ECO:0007669"/>
    <property type="project" value="UniProtKB-UniRule"/>
</dbReference>
<dbReference type="GeneID" id="116195619"/>
<comment type="cofactor">
    <cofactor evidence="20">
        <name>Cu cation</name>
        <dbReference type="ChEBI" id="CHEBI:23378"/>
    </cofactor>
    <text evidence="20">Binds 1 copper ion per dimer.</text>
</comment>
<feature type="cross-link" description="Glycyl lysine isopeptide (Lys-Gly) (interchain with G-Cter in ubiquitin)" evidence="22">
    <location>
        <position position="755"/>
    </location>
</feature>
<feature type="transmembrane region" description="Helical" evidence="25">
    <location>
        <begin position="119"/>
        <end position="140"/>
    </location>
</feature>
<evidence type="ECO:0000313" key="28">
    <source>
        <dbReference type="EMBL" id="OWM63193.1"/>
    </source>
</evidence>
<feature type="binding site" evidence="20">
    <location>
        <position position="92"/>
    </location>
    <ligand>
        <name>Cu cation</name>
        <dbReference type="ChEBI" id="CHEBI:23378"/>
    </ligand>
</feature>
<dbReference type="InterPro" id="IPR058544">
    <property type="entry name" value="ETR1_N"/>
</dbReference>
<evidence type="ECO:0000256" key="11">
    <source>
        <dbReference type="ARBA" id="ARBA00022840"/>
    </source>
</evidence>
<evidence type="ECO:0000256" key="1">
    <source>
        <dbReference type="ARBA" id="ARBA00004477"/>
    </source>
</evidence>
<dbReference type="Proteomes" id="UP000233551">
    <property type="component" value="Unassembled WGS sequence"/>
</dbReference>
<dbReference type="STRING" id="22663.A0A218VS67"/>
<dbReference type="FunFam" id="1.10.287.130:FF:000087">
    <property type="entry name" value="Ethylene receptor 4"/>
    <property type="match status" value="1"/>
</dbReference>
<evidence type="ECO:0000256" key="4">
    <source>
        <dbReference type="ARBA" id="ARBA00022679"/>
    </source>
</evidence>
<keyword evidence="13 19" id="KW-0186">Copper</keyword>
<comment type="similarity">
    <text evidence="2 19">Belongs to the ethylene receptor family.</text>
</comment>
<dbReference type="SMART" id="SM00448">
    <property type="entry name" value="REC"/>
    <property type="match status" value="1"/>
</dbReference>
<evidence type="ECO:0000313" key="29">
    <source>
        <dbReference type="EMBL" id="PKI65906.1"/>
    </source>
</evidence>
<evidence type="ECO:0000256" key="18">
    <source>
        <dbReference type="ARBA" id="ARBA00056860"/>
    </source>
</evidence>
<evidence type="ECO:0000256" key="16">
    <source>
        <dbReference type="ARBA" id="ARBA00023157"/>
    </source>
</evidence>
<keyword evidence="10 19" id="KW-0256">Endoplasmic reticulum</keyword>
<dbReference type="PIRSF" id="PIRSF026389">
    <property type="entry name" value="Ethyln_sen_HK"/>
    <property type="match status" value="1"/>
</dbReference>
<evidence type="ECO:0000256" key="20">
    <source>
        <dbReference type="PIRSR" id="PIRSR026389-2"/>
    </source>
</evidence>
<evidence type="ECO:0000313" key="30">
    <source>
        <dbReference type="Proteomes" id="UP000197138"/>
    </source>
</evidence>
<evidence type="ECO:0000256" key="15">
    <source>
        <dbReference type="ARBA" id="ARBA00023136"/>
    </source>
</evidence>
<dbReference type="OrthoDB" id="60033at2759"/>
<evidence type="ECO:0000256" key="24">
    <source>
        <dbReference type="SAM" id="Coils"/>
    </source>
</evidence>
<evidence type="ECO:0000256" key="9">
    <source>
        <dbReference type="ARBA" id="ARBA00022777"/>
    </source>
</evidence>
<sequence length="775" mass="86639">MVMTETRNIRSSFGLLLILSRLVAISAADKCSCDDEGSLWTLEAIFMYQRTSDFLIAVAYFSIPVELLWFVSCSNIPFKWVLFEFIAFIVLCGLTHLLSGLAYGPHSFELMMALTVSKILTALVSSATAITLVTLIPLLLKVKVRELMLRKKAWDLGREVGIIMKQREAGLHVRMLTREIRKSLDRHTILYTTLIELSRILGLWNCAIWMPDEEQANTMNLTHELRNRNDPSETPIRISISMDDPDIAEIVEVSDGMKILGPDRPLTVLSSGGLSGEEDGQGPGQVAAIRMPMLRVSNFKGGTPELVPSCYAILVLVLPWQVSEHNKPRTWTAPEIEIVKVVADQVAVALSHASVLEESQLMREKLEEQNLALQQARKNAVLANQARSSFHEVMNERMRRPMHAVLGLLSILQHEENLMNNQKLIVDTMARTGNNLSIPMDDEAEISLRRSSGRLSPLEIKPFHLHSLIREMACLIKCLCNSRGFGFSVEVERSLPDHVMGDERRVFQVILHTVMILLDVNSLGGLVKLRVLSVNRSLKASDQQGPQRNWKTRSTSEYVFTKFEFEIKNDHETGKASSVSGDQLCEGVKKDLSFSICKRLVQMMQGDIWIAPNSRSSARTAGLILGFQLRPSIPPVDFILREKDPLFQGTTILVADSDDTNRAVTRKLLEKLGCAVSTVGSGFECLTTISSVGRSSFMVVVLELRLPGLDGFEVATRIRKVWSHNWPLILALTASSDKGLQERCLEIGMNGFIRKPVTLQGITEELQRVMSQANL</sequence>
<dbReference type="EMBL" id="MTKT01006106">
    <property type="protein sequence ID" value="OWM63193.1"/>
    <property type="molecule type" value="Genomic_DNA"/>
</dbReference>
<keyword evidence="14 19" id="KW-0902">Two-component regulatory system</keyword>
<feature type="disulfide bond" description="Interchain" evidence="21">
    <location>
        <position position="33"/>
    </location>
</feature>
<name>A0A218VS67_PUNGR</name>
<comment type="function">
    <text evidence="19">May act early in the ethylene signal transduction pathway, possibly as an ethylene receptor, or as a regulator of the pathway.</text>
</comment>
<keyword evidence="31" id="KW-1185">Reference proteome</keyword>
<dbReference type="Gene3D" id="1.10.287.130">
    <property type="match status" value="1"/>
</dbReference>
<dbReference type="GO" id="GO:0038199">
    <property type="term" value="F:ethylene receptor activity"/>
    <property type="evidence" value="ECO:0007669"/>
    <property type="project" value="UniProtKB-UniRule"/>
</dbReference>
<comment type="function">
    <text evidence="18">Ethylene receptor related to bacterial two-component regulators. Acts as a redundant negative regulator of ethylene signaling.</text>
</comment>
<evidence type="ECO:0000256" key="17">
    <source>
        <dbReference type="ARBA" id="ARBA00023170"/>
    </source>
</evidence>
<comment type="caution">
    <text evidence="28">The sequence shown here is derived from an EMBL/GenBank/DDBJ whole genome shotgun (WGS) entry which is preliminary data.</text>
</comment>
<keyword evidence="11 19" id="KW-0067">ATP-binding</keyword>
<dbReference type="PANTHER" id="PTHR24423:SF633">
    <property type="entry name" value="ETHYLENE RECEPTOR 2"/>
    <property type="match status" value="1"/>
</dbReference>
<evidence type="ECO:0000256" key="21">
    <source>
        <dbReference type="PIRSR" id="PIRSR026389-3"/>
    </source>
</evidence>
<dbReference type="GO" id="GO:0005524">
    <property type="term" value="F:ATP binding"/>
    <property type="evidence" value="ECO:0007669"/>
    <property type="project" value="UniProtKB-UniRule"/>
</dbReference>
<evidence type="ECO:0000256" key="12">
    <source>
        <dbReference type="ARBA" id="ARBA00022989"/>
    </source>
</evidence>
<dbReference type="GO" id="GO:0010105">
    <property type="term" value="P:negative regulation of ethylene-activated signaling pathway"/>
    <property type="evidence" value="ECO:0007669"/>
    <property type="project" value="UniProtKB-ARBA"/>
</dbReference>
<dbReference type="InterPro" id="IPR001789">
    <property type="entry name" value="Sig_transdc_resp-reg_receiver"/>
</dbReference>
<evidence type="ECO:0000256" key="13">
    <source>
        <dbReference type="ARBA" id="ARBA00023008"/>
    </source>
</evidence>
<keyword evidence="15 19" id="KW-0472">Membrane</keyword>
<evidence type="ECO:0000256" key="22">
    <source>
        <dbReference type="PIRSR" id="PIRSR026389-4"/>
    </source>
</evidence>
<feature type="disulfide bond" description="Interchain" evidence="21">
    <location>
        <position position="31"/>
    </location>
</feature>
<dbReference type="Pfam" id="PF25487">
    <property type="entry name" value="ETR1_N"/>
    <property type="match status" value="1"/>
</dbReference>
<keyword evidence="7 19" id="KW-0547">Nucleotide-binding</keyword>
<dbReference type="GO" id="GO:0051740">
    <property type="term" value="F:ethylene binding"/>
    <property type="evidence" value="ECO:0007669"/>
    <property type="project" value="UniProtKB-UniRule"/>
</dbReference>
<dbReference type="InterPro" id="IPR011006">
    <property type="entry name" value="CheY-like_superfamily"/>
</dbReference>
<keyword evidence="8 19" id="KW-0936">Ethylene signaling pathway</keyword>
<dbReference type="Gene3D" id="3.40.50.2300">
    <property type="match status" value="1"/>
</dbReference>
<keyword evidence="24" id="KW-0175">Coiled coil</keyword>
<reference evidence="29 31" key="3">
    <citation type="submission" date="2017-11" db="EMBL/GenBank/DDBJ databases">
        <title>De-novo sequencing of pomegranate (Punica granatum L.) genome.</title>
        <authorList>
            <person name="Akparov Z."/>
            <person name="Amiraslanov A."/>
            <person name="Hajiyeva S."/>
            <person name="Abbasov M."/>
            <person name="Kaur K."/>
            <person name="Hamwieh A."/>
            <person name="Solovyev V."/>
            <person name="Salamov A."/>
            <person name="Braich B."/>
            <person name="Kosarev P."/>
            <person name="Mahmoud A."/>
            <person name="Hajiyev E."/>
            <person name="Babayeva S."/>
            <person name="Izzatullayeva V."/>
            <person name="Mammadov A."/>
            <person name="Mammadov A."/>
            <person name="Sharifova S."/>
            <person name="Ojaghi J."/>
            <person name="Eynullazada K."/>
            <person name="Bayramov B."/>
            <person name="Abdulazimova A."/>
            <person name="Shahmuradov I."/>
        </authorList>
    </citation>
    <scope>NUCLEOTIDE SEQUENCE [LARGE SCALE GENOMIC DNA]</scope>
    <source>
        <strain evidence="29">AG2017</strain>
        <strain evidence="31">cv. AG2017</strain>
        <tissue evidence="29">Leaf</tissue>
    </source>
</reference>
<dbReference type="InterPro" id="IPR014525">
    <property type="entry name" value="ETR"/>
</dbReference>
<organism evidence="28 30">
    <name type="scientific">Punica granatum</name>
    <name type="common">Pomegranate</name>
    <dbReference type="NCBI Taxonomy" id="22663"/>
    <lineage>
        <taxon>Eukaryota</taxon>
        <taxon>Viridiplantae</taxon>
        <taxon>Streptophyta</taxon>
        <taxon>Embryophyta</taxon>
        <taxon>Tracheophyta</taxon>
        <taxon>Spermatophyta</taxon>
        <taxon>Magnoliopsida</taxon>
        <taxon>eudicotyledons</taxon>
        <taxon>Gunneridae</taxon>
        <taxon>Pentapetalae</taxon>
        <taxon>rosids</taxon>
        <taxon>malvids</taxon>
        <taxon>Myrtales</taxon>
        <taxon>Lythraceae</taxon>
        <taxon>Punica</taxon>
    </lineage>
</organism>
<evidence type="ECO:0000256" key="23">
    <source>
        <dbReference type="PROSITE-ProRule" id="PRU00169"/>
    </source>
</evidence>
<dbReference type="InterPro" id="IPR003018">
    <property type="entry name" value="GAF"/>
</dbReference>
<comment type="caution">
    <text evidence="23">Lacks conserved residue(s) required for the propagation of feature annotation.</text>
</comment>
<dbReference type="InterPro" id="IPR036890">
    <property type="entry name" value="HATPase_C_sf"/>
</dbReference>
<evidence type="ECO:0000256" key="3">
    <source>
        <dbReference type="ARBA" id="ARBA00022553"/>
    </source>
</evidence>
<keyword evidence="12 25" id="KW-1133">Transmembrane helix</keyword>
<proteinExistence type="inferred from homology"/>
<keyword evidence="9 19" id="KW-0418">Kinase</keyword>
<dbReference type="Proteomes" id="UP000197138">
    <property type="component" value="Unassembled WGS sequence"/>
</dbReference>
<dbReference type="PROSITE" id="PS50110">
    <property type="entry name" value="RESPONSE_REGULATORY"/>
    <property type="match status" value="1"/>
</dbReference>
<keyword evidence="16 21" id="KW-1015">Disulfide bond</keyword>
<dbReference type="Pfam" id="PF01590">
    <property type="entry name" value="GAF"/>
    <property type="match status" value="1"/>
</dbReference>
<dbReference type="Gene3D" id="3.30.565.10">
    <property type="entry name" value="Histidine kinase-like ATPase, C-terminal domain"/>
    <property type="match status" value="1"/>
</dbReference>
<evidence type="ECO:0000256" key="26">
    <source>
        <dbReference type="SAM" id="SignalP"/>
    </source>
</evidence>
<evidence type="ECO:0000256" key="8">
    <source>
        <dbReference type="ARBA" id="ARBA00022745"/>
    </source>
</evidence>
<dbReference type="GO" id="GO:0005789">
    <property type="term" value="C:endoplasmic reticulum membrane"/>
    <property type="evidence" value="ECO:0007669"/>
    <property type="project" value="UniProtKB-SubCell"/>
</dbReference>
<feature type="transmembrane region" description="Helical" evidence="25">
    <location>
        <begin position="80"/>
        <end position="99"/>
    </location>
</feature>
<dbReference type="GO" id="GO:0004674">
    <property type="term" value="F:protein serine/threonine kinase activity"/>
    <property type="evidence" value="ECO:0007669"/>
    <property type="project" value="UniProtKB-ARBA"/>
</dbReference>
<dbReference type="AlphaFoldDB" id="A0A218VS67"/>
<accession>A0A218VS67</accession>
<evidence type="ECO:0000256" key="7">
    <source>
        <dbReference type="ARBA" id="ARBA00022741"/>
    </source>
</evidence>
<keyword evidence="4 19" id="KW-0808">Transferase</keyword>
<evidence type="ECO:0000256" key="2">
    <source>
        <dbReference type="ARBA" id="ARBA00009842"/>
    </source>
</evidence>
<dbReference type="SUPFAM" id="SSF52172">
    <property type="entry name" value="CheY-like"/>
    <property type="match status" value="1"/>
</dbReference>
<keyword evidence="6 19" id="KW-0479">Metal-binding</keyword>
<evidence type="ECO:0000256" key="19">
    <source>
        <dbReference type="PIRNR" id="PIRNR026389"/>
    </source>
</evidence>
<keyword evidence="17 19" id="KW-0675">Receptor</keyword>
<evidence type="ECO:0000256" key="25">
    <source>
        <dbReference type="SAM" id="Phobius"/>
    </source>
</evidence>
<feature type="binding site" evidence="20">
    <location>
        <position position="96"/>
    </location>
    <ligand>
        <name>Cu cation</name>
        <dbReference type="ChEBI" id="CHEBI:23378"/>
    </ligand>
</feature>
<evidence type="ECO:0000256" key="10">
    <source>
        <dbReference type="ARBA" id="ARBA00022824"/>
    </source>
</evidence>
<dbReference type="SUPFAM" id="SSF55781">
    <property type="entry name" value="GAF domain-like"/>
    <property type="match status" value="1"/>
</dbReference>
<feature type="chain" id="PRO_5014071499" description="Ethylene receptor" evidence="26">
    <location>
        <begin position="29"/>
        <end position="775"/>
    </location>
</feature>
<dbReference type="PANTHER" id="PTHR24423">
    <property type="entry name" value="TWO-COMPONENT SENSOR HISTIDINE KINASE"/>
    <property type="match status" value="1"/>
</dbReference>
<keyword evidence="26" id="KW-0732">Signal</keyword>
<gene>
    <name evidence="28" type="ORF">CDL15_Pgr010593</name>
    <name evidence="29" type="ORF">CRG98_013726</name>
</gene>
<evidence type="ECO:0000256" key="14">
    <source>
        <dbReference type="ARBA" id="ARBA00023012"/>
    </source>
</evidence>
<evidence type="ECO:0000313" key="31">
    <source>
        <dbReference type="Proteomes" id="UP000233551"/>
    </source>
</evidence>
<protein>
    <recommendedName>
        <fullName evidence="19">Ethylene receptor</fullName>
    </recommendedName>
</protein>
<keyword evidence="5 25" id="KW-0812">Transmembrane</keyword>
<comment type="subcellular location">
    <subcellularLocation>
        <location evidence="1">Endoplasmic reticulum membrane</location>
        <topology evidence="1">Multi-pass membrane protein</topology>
    </subcellularLocation>
</comment>
<dbReference type="Pfam" id="PF00072">
    <property type="entry name" value="Response_reg"/>
    <property type="match status" value="1"/>
</dbReference>
<dbReference type="EMBL" id="PGOL01000708">
    <property type="protein sequence ID" value="PKI65906.1"/>
    <property type="molecule type" value="Genomic_DNA"/>
</dbReference>
<feature type="domain" description="Response regulatory" evidence="27">
    <location>
        <begin position="651"/>
        <end position="770"/>
    </location>
</feature>
<reference evidence="30" key="1">
    <citation type="journal article" date="2017" name="Plant J.">
        <title>The pomegranate (Punica granatum L.) genome and the genomics of punicalagin biosynthesis.</title>
        <authorList>
            <person name="Qin G."/>
            <person name="Xu C."/>
            <person name="Ming R."/>
            <person name="Tang H."/>
            <person name="Guyot R."/>
            <person name="Kramer E.M."/>
            <person name="Hu Y."/>
            <person name="Yi X."/>
            <person name="Qi Y."/>
            <person name="Xu X."/>
            <person name="Gao Z."/>
            <person name="Pan H."/>
            <person name="Jian J."/>
            <person name="Tian Y."/>
            <person name="Yue Z."/>
            <person name="Xu Y."/>
        </authorList>
    </citation>
    <scope>NUCLEOTIDE SEQUENCE [LARGE SCALE GENOMIC DNA]</scope>
    <source>
        <strain evidence="30">cv. Dabenzi</strain>
    </source>
</reference>
<feature type="signal peptide" evidence="26">
    <location>
        <begin position="1"/>
        <end position="28"/>
    </location>
</feature>
<evidence type="ECO:0000256" key="5">
    <source>
        <dbReference type="ARBA" id="ARBA00022692"/>
    </source>
</evidence>
<reference evidence="28" key="2">
    <citation type="submission" date="2017-06" db="EMBL/GenBank/DDBJ databases">
        <title>The pomegranate genome and the genomics of punicalagin biosynthesis.</title>
        <authorList>
            <person name="Xu C."/>
        </authorList>
    </citation>
    <scope>NUCLEOTIDE SEQUENCE [LARGE SCALE GENOMIC DNA]</scope>
    <source>
        <tissue evidence="28">Fresh leaf</tissue>
    </source>
</reference>
<evidence type="ECO:0000256" key="6">
    <source>
        <dbReference type="ARBA" id="ARBA00022723"/>
    </source>
</evidence>
<feature type="transmembrane region" description="Helical" evidence="25">
    <location>
        <begin position="54"/>
        <end position="73"/>
    </location>
</feature>
<keyword evidence="3" id="KW-0597">Phosphoprotein</keyword>